<gene>
    <name evidence="1" type="ORF">AK829_05090</name>
</gene>
<proteinExistence type="predicted"/>
<dbReference type="RefSeq" id="WP_052204827.1">
    <property type="nucleotide sequence ID" value="NZ_CP012342.1"/>
</dbReference>
<sequence length="117" mass="12805">MTDPQNATQNETVTFNTNLTLAEIENRLSGLENFDVKEKSEGELVVNVGNALKYRFLGVYLTQDFQAPITIDASDNGDGTVTVELHRRGQAGTVISTSKNDQFFATSFQELQTALSG</sequence>
<dbReference type="Proteomes" id="UP000060016">
    <property type="component" value="Chromosome"/>
</dbReference>
<dbReference type="AlphaFoldDB" id="A0A0K1RB70"/>
<dbReference type="EMBL" id="CP012342">
    <property type="protein sequence ID" value="AKV58653.1"/>
    <property type="molecule type" value="Genomic_DNA"/>
</dbReference>
<organism evidence="1 2">
    <name type="scientific">Corynebacterium riegelii</name>
    <dbReference type="NCBI Taxonomy" id="156976"/>
    <lineage>
        <taxon>Bacteria</taxon>
        <taxon>Bacillati</taxon>
        <taxon>Actinomycetota</taxon>
        <taxon>Actinomycetes</taxon>
        <taxon>Mycobacteriales</taxon>
        <taxon>Corynebacteriaceae</taxon>
        <taxon>Corynebacterium</taxon>
    </lineage>
</organism>
<accession>A0A0K1RB70</accession>
<evidence type="ECO:0000313" key="2">
    <source>
        <dbReference type="Proteomes" id="UP000060016"/>
    </source>
</evidence>
<reference evidence="1 2" key="1">
    <citation type="submission" date="2015-08" db="EMBL/GenBank/DDBJ databases">
        <authorList>
            <person name="Babu N.S."/>
            <person name="Beckwith C.J."/>
            <person name="Beseler K.G."/>
            <person name="Brison A."/>
            <person name="Carone J.V."/>
            <person name="Caskin T.P."/>
            <person name="Diamond M."/>
            <person name="Durham M.E."/>
            <person name="Foxe J.M."/>
            <person name="Go M."/>
            <person name="Henderson B.A."/>
            <person name="Jones I.B."/>
            <person name="McGettigan J.A."/>
            <person name="Micheletti S.J."/>
            <person name="Nasrallah M.E."/>
            <person name="Ortiz D."/>
            <person name="Piller C.R."/>
            <person name="Privatt S.R."/>
            <person name="Schneider S.L."/>
            <person name="Sharp S."/>
            <person name="Smith T.C."/>
            <person name="Stanton J.D."/>
            <person name="Ullery H.E."/>
            <person name="Wilson R.J."/>
            <person name="Serrano M.G."/>
            <person name="Buck G."/>
            <person name="Lee V."/>
            <person name="Wang Y."/>
            <person name="Carvalho R."/>
            <person name="Voegtly L."/>
            <person name="Shi R."/>
            <person name="Duckworth R."/>
            <person name="Johnson A."/>
            <person name="Loviza R."/>
            <person name="Walstead R."/>
            <person name="Shah Z."/>
            <person name="Kiflezghi M."/>
            <person name="Wade K."/>
            <person name="Ball S.L."/>
            <person name="Bradley K.W."/>
            <person name="Asai D.J."/>
            <person name="Bowman C.A."/>
            <person name="Russell D.A."/>
            <person name="Pope W.H."/>
            <person name="Jacobs-Sera D."/>
            <person name="Hendrix R.W."/>
            <person name="Hatfull G.F."/>
        </authorList>
    </citation>
    <scope>NUCLEOTIDE SEQUENCE [LARGE SCALE GENOMIC DNA]</scope>
    <source>
        <strain evidence="1 2">PUDD_83A45</strain>
    </source>
</reference>
<name>A0A0K1RB70_9CORY</name>
<dbReference type="PATRIC" id="fig|156976.3.peg.1012"/>
<keyword evidence="2" id="KW-1185">Reference proteome</keyword>
<protein>
    <submittedName>
        <fullName evidence="1">Uncharacterized protein</fullName>
    </submittedName>
</protein>
<evidence type="ECO:0000313" key="1">
    <source>
        <dbReference type="EMBL" id="AKV58653.1"/>
    </source>
</evidence>
<dbReference type="STRING" id="156976.AK829_05090"/>
<dbReference type="KEGG" id="crie:AK829_05090"/>